<dbReference type="InterPro" id="IPR024983">
    <property type="entry name" value="CHAT_dom"/>
</dbReference>
<organism evidence="2 3">
    <name type="scientific">Thanatephorus cucumeris (strain AG1-IB / isolate 7/3/14)</name>
    <name type="common">Lettuce bottom rot fungus</name>
    <name type="synonym">Rhizoctonia solani</name>
    <dbReference type="NCBI Taxonomy" id="1108050"/>
    <lineage>
        <taxon>Eukaryota</taxon>
        <taxon>Fungi</taxon>
        <taxon>Dikarya</taxon>
        <taxon>Basidiomycota</taxon>
        <taxon>Agaricomycotina</taxon>
        <taxon>Agaricomycetes</taxon>
        <taxon>Cantharellales</taxon>
        <taxon>Ceratobasidiaceae</taxon>
        <taxon>Rhizoctonia</taxon>
        <taxon>Rhizoctonia solani AG-1</taxon>
    </lineage>
</organism>
<dbReference type="EMBL" id="CAOJ01016245">
    <property type="protein sequence ID" value="CCO36631.1"/>
    <property type="molecule type" value="Genomic_DNA"/>
</dbReference>
<dbReference type="HOGENOM" id="CLU_535482_0_0_1"/>
<dbReference type="AlphaFoldDB" id="M5CB45"/>
<evidence type="ECO:0000313" key="3">
    <source>
        <dbReference type="Proteomes" id="UP000012065"/>
    </source>
</evidence>
<evidence type="ECO:0000313" key="2">
    <source>
        <dbReference type="EMBL" id="CCO36631.1"/>
    </source>
</evidence>
<gene>
    <name evidence="2" type="ORF">BN14_10773</name>
</gene>
<dbReference type="Proteomes" id="UP000012065">
    <property type="component" value="Unassembled WGS sequence"/>
</dbReference>
<proteinExistence type="predicted"/>
<dbReference type="Pfam" id="PF12770">
    <property type="entry name" value="CHAT"/>
    <property type="match status" value="1"/>
</dbReference>
<reference evidence="2 3" key="1">
    <citation type="journal article" date="2013" name="J. Biotechnol.">
        <title>Establishment and interpretation of the genome sequence of the phytopathogenic fungus Rhizoctonia solani AG1-IB isolate 7/3/14.</title>
        <authorList>
            <person name="Wibberg D.W."/>
            <person name="Jelonek L.J."/>
            <person name="Rupp O.R."/>
            <person name="Hennig M.H."/>
            <person name="Eikmeyer F.E."/>
            <person name="Goesmann A.G."/>
            <person name="Hartmann A.H."/>
            <person name="Borriss R.B."/>
            <person name="Grosch R.G."/>
            <person name="Puehler A.P."/>
            <person name="Schlueter A.S."/>
        </authorList>
    </citation>
    <scope>NUCLEOTIDE SEQUENCE [LARGE SCALE GENOMIC DNA]</scope>
    <source>
        <strain evidence="3">AG1-IB / isolate 7/3/14</strain>
    </source>
</reference>
<accession>M5CB45</accession>
<evidence type="ECO:0000259" key="1">
    <source>
        <dbReference type="Pfam" id="PF12770"/>
    </source>
</evidence>
<protein>
    <recommendedName>
        <fullName evidence="1">CHAT domain-containing protein</fullName>
    </recommendedName>
</protein>
<sequence length="509" mass="55712">MWEVTPLTIIIKGTHESHRANLGGNSDSDSDYISGIDTLITCIDDFPKLAELEGEIAGPSALSDALSPAPELGAPTDHTTTYHIKRQLNEDTSDVRSIEHEEQEDVLLVFFNATTSTFDFLHNFGISKSIIKLFTNFQSIAASEDMAKEYAFVSLSAQESATHSGCDALVILPEQGNISHILLPNFDKQKAQHIRFEMGKYLRNKRMKVGRIERHAAVQEQGEEFEIVLAALWHDVVKPILDHLGYTKRISSNDLPHIAWCPTGALSFLPLHAAGDYDQPGSRVFDYVISSYTPNINAFLTPKPSTLSPESRMLAVGQANTLGQSSLPGTSIELDFIKAHSQGKVQYTQLTDAQATVTAVLDAMEYHDWVHLACYAHQDTQDPTQNGFFLHDGTLDLASINRRSPTSKGLAFLSACETAPGDEIPPDEAIHLASGMLMAGYSSVIGTMWPVVDEDAPFVADKVYGQLMQDGKVGNGEAGKALHSAVAALRERVGEKSFGRWMPYIHIGS</sequence>
<comment type="caution">
    <text evidence="2">The sequence shown here is derived from an EMBL/GenBank/DDBJ whole genome shotgun (WGS) entry which is preliminary data.</text>
</comment>
<name>M5CB45_THACB</name>
<feature type="domain" description="CHAT" evidence="1">
    <location>
        <begin position="228"/>
        <end position="508"/>
    </location>
</feature>